<evidence type="ECO:0000313" key="6">
    <source>
        <dbReference type="Proteomes" id="UP001596492"/>
    </source>
</evidence>
<keyword evidence="6" id="KW-1185">Reference proteome</keyword>
<sequence length="241" mass="27596">MLRFFNSSEAEDMSRDRCQTYVQSQSSLKQSSNVTQISTHQIANKKPVGGKFKRLFDVVIATLILLFIFPFMLVVWALIRLESKGPGLFKQARGGIHGQAFEIYKFRTMVMHGSCFKQAVKGDKRITRLGRLLRKTSIDELPQLINVVKGDMSLVGPRPHVVAHDKEFMEFDSRYALRFQARPGVTGLAQVSGSRGPTDTPELKLKRIELDLDYVEQWSHKKDFYVLIKTVLLVLFDRRAF</sequence>
<reference evidence="6" key="1">
    <citation type="journal article" date="2019" name="Int. J. Syst. Evol. Microbiol.">
        <title>The Global Catalogue of Microorganisms (GCM) 10K type strain sequencing project: providing services to taxonomists for standard genome sequencing and annotation.</title>
        <authorList>
            <consortium name="The Broad Institute Genomics Platform"/>
            <consortium name="The Broad Institute Genome Sequencing Center for Infectious Disease"/>
            <person name="Wu L."/>
            <person name="Ma J."/>
        </authorList>
    </citation>
    <scope>NUCLEOTIDE SEQUENCE [LARGE SCALE GENOMIC DNA]</scope>
    <source>
        <strain evidence="6">CCUG 51308</strain>
    </source>
</reference>
<dbReference type="RefSeq" id="WP_382169189.1">
    <property type="nucleotide sequence ID" value="NZ_JBHTBR010000009.1"/>
</dbReference>
<protein>
    <submittedName>
        <fullName evidence="5">Sugar transferase</fullName>
    </submittedName>
</protein>
<evidence type="ECO:0000259" key="4">
    <source>
        <dbReference type="Pfam" id="PF02397"/>
    </source>
</evidence>
<keyword evidence="3" id="KW-0812">Transmembrane</keyword>
<keyword evidence="5" id="KW-0808">Transferase</keyword>
<dbReference type="Proteomes" id="UP001596492">
    <property type="component" value="Unassembled WGS sequence"/>
</dbReference>
<comment type="similarity">
    <text evidence="1">Belongs to the bacterial sugar transferase family.</text>
</comment>
<feature type="transmembrane region" description="Helical" evidence="3">
    <location>
        <begin position="55"/>
        <end position="79"/>
    </location>
</feature>
<proteinExistence type="inferred from homology"/>
<keyword evidence="3" id="KW-1133">Transmembrane helix</keyword>
<keyword evidence="3" id="KW-0472">Membrane</keyword>
<dbReference type="PANTHER" id="PTHR30576">
    <property type="entry name" value="COLANIC BIOSYNTHESIS UDP-GLUCOSE LIPID CARRIER TRANSFERASE"/>
    <property type="match status" value="1"/>
</dbReference>
<dbReference type="EMBL" id="JBHTBR010000009">
    <property type="protein sequence ID" value="MFC7293087.1"/>
    <property type="molecule type" value="Genomic_DNA"/>
</dbReference>
<keyword evidence="2" id="KW-0270">Exopolysaccharide synthesis</keyword>
<evidence type="ECO:0000256" key="1">
    <source>
        <dbReference type="ARBA" id="ARBA00006464"/>
    </source>
</evidence>
<dbReference type="GO" id="GO:0016740">
    <property type="term" value="F:transferase activity"/>
    <property type="evidence" value="ECO:0007669"/>
    <property type="project" value="UniProtKB-KW"/>
</dbReference>
<organism evidence="5 6">
    <name type="scientific">Hirschia litorea</name>
    <dbReference type="NCBI Taxonomy" id="1199156"/>
    <lineage>
        <taxon>Bacteria</taxon>
        <taxon>Pseudomonadati</taxon>
        <taxon>Pseudomonadota</taxon>
        <taxon>Alphaproteobacteria</taxon>
        <taxon>Hyphomonadales</taxon>
        <taxon>Hyphomonadaceae</taxon>
        <taxon>Hirschia</taxon>
    </lineage>
</organism>
<feature type="domain" description="Bacterial sugar transferase" evidence="4">
    <location>
        <begin position="53"/>
        <end position="235"/>
    </location>
</feature>
<evidence type="ECO:0000256" key="3">
    <source>
        <dbReference type="SAM" id="Phobius"/>
    </source>
</evidence>
<dbReference type="InterPro" id="IPR003362">
    <property type="entry name" value="Bact_transf"/>
</dbReference>
<accession>A0ABW2IQ42</accession>
<dbReference type="Pfam" id="PF02397">
    <property type="entry name" value="Bac_transf"/>
    <property type="match status" value="1"/>
</dbReference>
<gene>
    <name evidence="5" type="ORF">ACFQS8_15805</name>
</gene>
<name>A0ABW2IQ42_9PROT</name>
<evidence type="ECO:0000256" key="2">
    <source>
        <dbReference type="ARBA" id="ARBA00023169"/>
    </source>
</evidence>
<evidence type="ECO:0000313" key="5">
    <source>
        <dbReference type="EMBL" id="MFC7293087.1"/>
    </source>
</evidence>
<comment type="caution">
    <text evidence="5">The sequence shown here is derived from an EMBL/GenBank/DDBJ whole genome shotgun (WGS) entry which is preliminary data.</text>
</comment>
<dbReference type="PANTHER" id="PTHR30576:SF0">
    <property type="entry name" value="UNDECAPRENYL-PHOSPHATE N-ACETYLGALACTOSAMINYL 1-PHOSPHATE TRANSFERASE-RELATED"/>
    <property type="match status" value="1"/>
</dbReference>